<dbReference type="OrthoDB" id="26525at2759"/>
<dbReference type="SUPFAM" id="SSF47473">
    <property type="entry name" value="EF-hand"/>
    <property type="match status" value="1"/>
</dbReference>
<dbReference type="Pfam" id="PF13499">
    <property type="entry name" value="EF-hand_7"/>
    <property type="match status" value="1"/>
</dbReference>
<dbReference type="GO" id="GO:0005509">
    <property type="term" value="F:calcium ion binding"/>
    <property type="evidence" value="ECO:0007669"/>
    <property type="project" value="InterPro"/>
</dbReference>
<feature type="compositionally biased region" description="Basic and acidic residues" evidence="3">
    <location>
        <begin position="138"/>
        <end position="148"/>
    </location>
</feature>
<reference evidence="6" key="1">
    <citation type="journal article" date="2023" name="Commun. Biol.">
        <title>Genome analysis of Parmales, the sister group of diatoms, reveals the evolutionary specialization of diatoms from phago-mixotrophs to photoautotrophs.</title>
        <authorList>
            <person name="Ban H."/>
            <person name="Sato S."/>
            <person name="Yoshikawa S."/>
            <person name="Yamada K."/>
            <person name="Nakamura Y."/>
            <person name="Ichinomiya M."/>
            <person name="Sato N."/>
            <person name="Blanc-Mathieu R."/>
            <person name="Endo H."/>
            <person name="Kuwata A."/>
            <person name="Ogata H."/>
        </authorList>
    </citation>
    <scope>NUCLEOTIDE SEQUENCE [LARGE SCALE GENOMIC DNA]</scope>
    <source>
        <strain evidence="6">NIES 3701</strain>
    </source>
</reference>
<dbReference type="InterPro" id="IPR011989">
    <property type="entry name" value="ARM-like"/>
</dbReference>
<feature type="region of interest" description="Disordered" evidence="3">
    <location>
        <begin position="180"/>
        <end position="210"/>
    </location>
</feature>
<dbReference type="InterPro" id="IPR018247">
    <property type="entry name" value="EF_Hand_1_Ca_BS"/>
</dbReference>
<dbReference type="InterPro" id="IPR016024">
    <property type="entry name" value="ARM-type_fold"/>
</dbReference>
<evidence type="ECO:0000259" key="4">
    <source>
        <dbReference type="PROSITE" id="PS50222"/>
    </source>
</evidence>
<dbReference type="AlphaFoldDB" id="A0A9W7DYS5"/>
<dbReference type="PANTHER" id="PTHR23315">
    <property type="entry name" value="U BOX DOMAIN-CONTAINING"/>
    <property type="match status" value="1"/>
</dbReference>
<dbReference type="InterPro" id="IPR011992">
    <property type="entry name" value="EF-hand-dom_pair"/>
</dbReference>
<evidence type="ECO:0000313" key="6">
    <source>
        <dbReference type="Proteomes" id="UP001165085"/>
    </source>
</evidence>
<sequence>MSDDPDDKAHTVANHDDDDVYDEVFDVKDAVEEKARQAAKAILGDVEKMGSNLMKKAVAVEHLGSKLGGNLGGVLSKVAHGEMPLHIDKKKGLDDESTMSGMTTAMSKKDKKKEKKRKKKEKEAKKAELLALKLERRKQKEEREKQKEGYVPVPDPETGEPEAGTVSKERLRYIKNDMNRLLGLSDDEPSSDEEEGGGGGGMGGPQTTSHDDIITQLMNERAANHEENILLERQQAQREEEEAVARFRPTADAIDSLILDVSLATSQPAHINKQIKNSGKRIAAPAASGISNFARGSMSSKPGDVNSRERKAIVEMGGVVPLANSLDPKNGDFLLTCVTDALANLAIDEQGREAVGKSDAVEKLVSILSDASHPDADPAQRQSELAEYAAACLRNLALDEGNSEKMAACGAIPAMIQLSIDSRPVTKGMCACCLACIAKEKMRCEQICDYGAAGPLIKMLDMKEEVCQLSAAGCLSELSRLRRNKLKISHTGGFEALLKVLDKEGDFLVQMVQEKAIAILLNLCEEKELKHHAVKLGVIPRAIKYLTIGSPNAKESAAWILCRLSKYMEAEQRQETCIPVARMIDSDIWSVKSSAASATMQLYRDDNEKLMFVTEGEGLRRLMKMLTVRDPRVHENTLSAILSLMENADVPDMLLQMEDCIPTFLRMIPALNMSVRKLTFGILKCLSIYDLQKVMDGVPLIQHYNIEHPPAEFEDYIKAFVEKRKTKGYLSRVGKIASKFSEKEMKEFEALFAELDEDSSGSIDAEEIGLLVQAMGGKKMDDDQIQSLIDEVDKDGSGVIEWDEFLMIMDNIKNGRGSTLGGMLGNALKQGFKRSVVGKQFTKASNYYNRKKIELEEFIYAEEKAKKEAEERKKLAEKYWEAEAIKRERMRVEAKLMAKLRNG</sequence>
<dbReference type="CDD" id="cd00051">
    <property type="entry name" value="EFh"/>
    <property type="match status" value="1"/>
</dbReference>
<comment type="caution">
    <text evidence="5">The sequence shown here is derived from an EMBL/GenBank/DDBJ whole genome shotgun (WGS) entry which is preliminary data.</text>
</comment>
<dbReference type="Gene3D" id="1.10.238.10">
    <property type="entry name" value="EF-hand"/>
    <property type="match status" value="1"/>
</dbReference>
<evidence type="ECO:0000256" key="1">
    <source>
        <dbReference type="ARBA" id="ARBA00022837"/>
    </source>
</evidence>
<dbReference type="EMBL" id="BRXY01000063">
    <property type="protein sequence ID" value="GMH60107.1"/>
    <property type="molecule type" value="Genomic_DNA"/>
</dbReference>
<dbReference type="PROSITE" id="PS00018">
    <property type="entry name" value="EF_HAND_1"/>
    <property type="match status" value="2"/>
</dbReference>
<feature type="domain" description="EF-hand" evidence="4">
    <location>
        <begin position="743"/>
        <end position="778"/>
    </location>
</feature>
<dbReference type="SMART" id="SM00185">
    <property type="entry name" value="ARM"/>
    <property type="match status" value="7"/>
</dbReference>
<dbReference type="PROSITE" id="PS50222">
    <property type="entry name" value="EF_HAND_2"/>
    <property type="match status" value="2"/>
</dbReference>
<dbReference type="PROSITE" id="PS50176">
    <property type="entry name" value="ARM_REPEAT"/>
    <property type="match status" value="1"/>
</dbReference>
<feature type="compositionally biased region" description="Acidic residues" evidence="3">
    <location>
        <begin position="185"/>
        <end position="196"/>
    </location>
</feature>
<dbReference type="InterPro" id="IPR002048">
    <property type="entry name" value="EF_hand_dom"/>
</dbReference>
<evidence type="ECO:0000313" key="5">
    <source>
        <dbReference type="EMBL" id="GMH60107.1"/>
    </source>
</evidence>
<dbReference type="InterPro" id="IPR000225">
    <property type="entry name" value="Armadillo"/>
</dbReference>
<evidence type="ECO:0000256" key="2">
    <source>
        <dbReference type="PROSITE-ProRule" id="PRU00259"/>
    </source>
</evidence>
<feature type="compositionally biased region" description="Basic residues" evidence="3">
    <location>
        <begin position="109"/>
        <end position="120"/>
    </location>
</feature>
<evidence type="ECO:0000256" key="3">
    <source>
        <dbReference type="SAM" id="MobiDB-lite"/>
    </source>
</evidence>
<keyword evidence="1" id="KW-0106">Calcium</keyword>
<feature type="region of interest" description="Disordered" evidence="3">
    <location>
        <begin position="89"/>
        <end position="167"/>
    </location>
</feature>
<feature type="domain" description="EF-hand" evidence="4">
    <location>
        <begin position="780"/>
        <end position="815"/>
    </location>
</feature>
<name>A0A9W7DYS5_9STRA</name>
<dbReference type="Proteomes" id="UP001165085">
    <property type="component" value="Unassembled WGS sequence"/>
</dbReference>
<organism evidence="5 6">
    <name type="scientific">Triparma strigata</name>
    <dbReference type="NCBI Taxonomy" id="1606541"/>
    <lineage>
        <taxon>Eukaryota</taxon>
        <taxon>Sar</taxon>
        <taxon>Stramenopiles</taxon>
        <taxon>Ochrophyta</taxon>
        <taxon>Bolidophyceae</taxon>
        <taxon>Parmales</taxon>
        <taxon>Triparmaceae</taxon>
        <taxon>Triparma</taxon>
    </lineage>
</organism>
<dbReference type="SMART" id="SM00054">
    <property type="entry name" value="EFh"/>
    <property type="match status" value="2"/>
</dbReference>
<dbReference type="Gene3D" id="1.25.10.10">
    <property type="entry name" value="Leucine-rich Repeat Variant"/>
    <property type="match status" value="2"/>
</dbReference>
<feature type="repeat" description="ARM" evidence="2">
    <location>
        <begin position="359"/>
        <end position="411"/>
    </location>
</feature>
<keyword evidence="6" id="KW-1185">Reference proteome</keyword>
<proteinExistence type="predicted"/>
<protein>
    <recommendedName>
        <fullName evidence="4">EF-hand domain-containing protein</fullName>
    </recommendedName>
</protein>
<dbReference type="PANTHER" id="PTHR23315:SF7">
    <property type="entry name" value="U-BOX DOMAIN-CONTAINING PROTEIN 4"/>
    <property type="match status" value="1"/>
</dbReference>
<gene>
    <name evidence="5" type="ORF">TrST_g8362</name>
</gene>
<dbReference type="SUPFAM" id="SSF48371">
    <property type="entry name" value="ARM repeat"/>
    <property type="match status" value="1"/>
</dbReference>
<accession>A0A9W7DYS5</accession>